<dbReference type="GO" id="GO:0005634">
    <property type="term" value="C:nucleus"/>
    <property type="evidence" value="ECO:0007669"/>
    <property type="project" value="UniProtKB-SubCell"/>
</dbReference>
<keyword evidence="4" id="KW-0804">Transcription</keyword>
<dbReference type="STRING" id="35608.A0A2U1P145"/>
<keyword evidence="8" id="KW-1185">Reference proteome</keyword>
<dbReference type="Gene3D" id="2.20.25.80">
    <property type="entry name" value="WRKY domain"/>
    <property type="match status" value="1"/>
</dbReference>
<dbReference type="AlphaFoldDB" id="A0A2U1P145"/>
<dbReference type="FunFam" id="2.20.25.80:FF:000004">
    <property type="entry name" value="WRKY transcription factor 65"/>
    <property type="match status" value="1"/>
</dbReference>
<feature type="domain" description="WRKY" evidence="6">
    <location>
        <begin position="238"/>
        <end position="304"/>
    </location>
</feature>
<keyword evidence="5" id="KW-0539">Nucleus</keyword>
<dbReference type="EMBL" id="PKPP01001854">
    <property type="protein sequence ID" value="PWA79437.1"/>
    <property type="molecule type" value="Genomic_DNA"/>
</dbReference>
<evidence type="ECO:0000313" key="8">
    <source>
        <dbReference type="Proteomes" id="UP000245207"/>
    </source>
</evidence>
<evidence type="ECO:0000256" key="3">
    <source>
        <dbReference type="ARBA" id="ARBA00023125"/>
    </source>
</evidence>
<dbReference type="OrthoDB" id="756799at2759"/>
<dbReference type="GO" id="GO:0005516">
    <property type="term" value="F:calmodulin binding"/>
    <property type="evidence" value="ECO:0007669"/>
    <property type="project" value="UniProtKB-ARBA"/>
</dbReference>
<sequence>MAVDLIMSTTTEHNAVQEAASGLESVQKLIRLLSHQQSSQQVAPDEYQAVADMAVNKFKRVISLLGRTNRELTGHARFRRAPSVNSNNNNNNNSSSIVIRNSEQDDVVSDESETKVYNPTPIQQVPFVPPPPVMQPAPPAMFQRKDSLPKTISFSYSPAVSRASSFMSSLTGDSDGKQLSAGGKPPLCSASCVKRKCSSSENGGSGKCSGGSSGRCQCSKRRKLRMKRVVRVKAISMKLADIPPDDYSWRKYGQKPIKGSPHPRGYYKCSSVRGCPARKHVERALDDPSMLIVTYEGDHNHALSIAEASGLILESS</sequence>
<name>A0A2U1P145_ARTAN</name>
<dbReference type="InterPro" id="IPR044810">
    <property type="entry name" value="WRKY_plant"/>
</dbReference>
<reference evidence="7 8" key="1">
    <citation type="journal article" date="2018" name="Mol. Plant">
        <title>The genome of Artemisia annua provides insight into the evolution of Asteraceae family and artemisinin biosynthesis.</title>
        <authorList>
            <person name="Shen Q."/>
            <person name="Zhang L."/>
            <person name="Liao Z."/>
            <person name="Wang S."/>
            <person name="Yan T."/>
            <person name="Shi P."/>
            <person name="Liu M."/>
            <person name="Fu X."/>
            <person name="Pan Q."/>
            <person name="Wang Y."/>
            <person name="Lv Z."/>
            <person name="Lu X."/>
            <person name="Zhang F."/>
            <person name="Jiang W."/>
            <person name="Ma Y."/>
            <person name="Chen M."/>
            <person name="Hao X."/>
            <person name="Li L."/>
            <person name="Tang Y."/>
            <person name="Lv G."/>
            <person name="Zhou Y."/>
            <person name="Sun X."/>
            <person name="Brodelius P.E."/>
            <person name="Rose J.K.C."/>
            <person name="Tang K."/>
        </authorList>
    </citation>
    <scope>NUCLEOTIDE SEQUENCE [LARGE SCALE GENOMIC DNA]</scope>
    <source>
        <strain evidence="8">cv. Huhao1</strain>
        <tissue evidence="7">Leaf</tissue>
    </source>
</reference>
<dbReference type="Pfam" id="PF10533">
    <property type="entry name" value="Plant_zn_clust"/>
    <property type="match status" value="1"/>
</dbReference>
<organism evidence="7 8">
    <name type="scientific">Artemisia annua</name>
    <name type="common">Sweet wormwood</name>
    <dbReference type="NCBI Taxonomy" id="35608"/>
    <lineage>
        <taxon>Eukaryota</taxon>
        <taxon>Viridiplantae</taxon>
        <taxon>Streptophyta</taxon>
        <taxon>Embryophyta</taxon>
        <taxon>Tracheophyta</taxon>
        <taxon>Spermatophyta</taxon>
        <taxon>Magnoliopsida</taxon>
        <taxon>eudicotyledons</taxon>
        <taxon>Gunneridae</taxon>
        <taxon>Pentapetalae</taxon>
        <taxon>asterids</taxon>
        <taxon>campanulids</taxon>
        <taxon>Asterales</taxon>
        <taxon>Asteraceae</taxon>
        <taxon>Asteroideae</taxon>
        <taxon>Anthemideae</taxon>
        <taxon>Artemisiinae</taxon>
        <taxon>Artemisia</taxon>
    </lineage>
</organism>
<dbReference type="SUPFAM" id="SSF118290">
    <property type="entry name" value="WRKY DNA-binding domain"/>
    <property type="match status" value="1"/>
</dbReference>
<dbReference type="SMART" id="SM00774">
    <property type="entry name" value="WRKY"/>
    <property type="match status" value="1"/>
</dbReference>
<accession>A0A2U1P145</accession>
<dbReference type="InterPro" id="IPR036576">
    <property type="entry name" value="WRKY_dom_sf"/>
</dbReference>
<dbReference type="InterPro" id="IPR003657">
    <property type="entry name" value="WRKY_dom"/>
</dbReference>
<evidence type="ECO:0000259" key="6">
    <source>
        <dbReference type="PROSITE" id="PS50811"/>
    </source>
</evidence>
<protein>
    <submittedName>
        <fullName evidence="7">WRKY14</fullName>
    </submittedName>
</protein>
<dbReference type="Proteomes" id="UP000245207">
    <property type="component" value="Unassembled WGS sequence"/>
</dbReference>
<proteinExistence type="predicted"/>
<comment type="subcellular location">
    <subcellularLocation>
        <location evidence="1">Nucleus</location>
    </subcellularLocation>
</comment>
<dbReference type="PROSITE" id="PS50811">
    <property type="entry name" value="WRKY"/>
    <property type="match status" value="1"/>
</dbReference>
<dbReference type="GO" id="GO:0003700">
    <property type="term" value="F:DNA-binding transcription factor activity"/>
    <property type="evidence" value="ECO:0007669"/>
    <property type="project" value="InterPro"/>
</dbReference>
<comment type="caution">
    <text evidence="7">The sequence shown here is derived from an EMBL/GenBank/DDBJ whole genome shotgun (WGS) entry which is preliminary data.</text>
</comment>
<gene>
    <name evidence="7" type="ORF">CTI12_AA200840</name>
</gene>
<dbReference type="GO" id="GO:0043565">
    <property type="term" value="F:sequence-specific DNA binding"/>
    <property type="evidence" value="ECO:0007669"/>
    <property type="project" value="InterPro"/>
</dbReference>
<dbReference type="PANTHER" id="PTHR31282">
    <property type="entry name" value="WRKY TRANSCRIPTION FACTOR 21-RELATED"/>
    <property type="match status" value="1"/>
</dbReference>
<keyword evidence="2" id="KW-0805">Transcription regulation</keyword>
<dbReference type="Pfam" id="PF03106">
    <property type="entry name" value="WRKY"/>
    <property type="match status" value="1"/>
</dbReference>
<evidence type="ECO:0000313" key="7">
    <source>
        <dbReference type="EMBL" id="PWA79437.1"/>
    </source>
</evidence>
<keyword evidence="3" id="KW-0238">DNA-binding</keyword>
<evidence type="ECO:0000256" key="5">
    <source>
        <dbReference type="ARBA" id="ARBA00023242"/>
    </source>
</evidence>
<dbReference type="InterPro" id="IPR018872">
    <property type="entry name" value="Zn-cluster-dom"/>
</dbReference>
<evidence type="ECO:0000256" key="1">
    <source>
        <dbReference type="ARBA" id="ARBA00004123"/>
    </source>
</evidence>
<evidence type="ECO:0000256" key="4">
    <source>
        <dbReference type="ARBA" id="ARBA00023163"/>
    </source>
</evidence>
<evidence type="ECO:0000256" key="2">
    <source>
        <dbReference type="ARBA" id="ARBA00023015"/>
    </source>
</evidence>